<evidence type="ECO:0000256" key="24">
    <source>
        <dbReference type="ARBA" id="ARBA00079631"/>
    </source>
</evidence>
<accession>A0A671Y1L0</accession>
<dbReference type="GO" id="GO:1902905">
    <property type="term" value="P:positive regulation of supramolecular fiber organization"/>
    <property type="evidence" value="ECO:0007669"/>
    <property type="project" value="UniProtKB-ARBA"/>
</dbReference>
<feature type="coiled-coil region" evidence="27">
    <location>
        <begin position="390"/>
        <end position="417"/>
    </location>
</feature>
<evidence type="ECO:0000256" key="17">
    <source>
        <dbReference type="ARBA" id="ARBA00023136"/>
    </source>
</evidence>
<evidence type="ECO:0000256" key="2">
    <source>
        <dbReference type="ARBA" id="ARBA00004413"/>
    </source>
</evidence>
<feature type="compositionally biased region" description="Basic and acidic residues" evidence="28">
    <location>
        <begin position="345"/>
        <end position="354"/>
    </location>
</feature>
<evidence type="ECO:0000256" key="8">
    <source>
        <dbReference type="ARBA" id="ARBA00022475"/>
    </source>
</evidence>
<proteinExistence type="predicted"/>
<reference evidence="31" key="3">
    <citation type="submission" date="2025-09" db="UniProtKB">
        <authorList>
            <consortium name="Ensembl"/>
        </authorList>
    </citation>
    <scope>IDENTIFICATION</scope>
</reference>
<feature type="region of interest" description="Disordered" evidence="28">
    <location>
        <begin position="335"/>
        <end position="354"/>
    </location>
</feature>
<dbReference type="AlphaFoldDB" id="A0A671Y1L0"/>
<evidence type="ECO:0000256" key="21">
    <source>
        <dbReference type="ARBA" id="ARBA00064013"/>
    </source>
</evidence>
<protein>
    <recommendedName>
        <fullName evidence="22">F-BAR and double SH3 domains protein 2</fullName>
    </recommendedName>
    <alternativeName>
        <fullName evidence="23">Protein nervous wreck 1</fullName>
    </alternativeName>
    <alternativeName>
        <fullName evidence="24">SH3 multiple domains protein 3</fullName>
    </alternativeName>
</protein>
<dbReference type="InterPro" id="IPR035556">
    <property type="entry name" value="FCHSD2_SH3_2"/>
</dbReference>
<comment type="function">
    <text evidence="20">Adapter protein that plays a role in endocytosis via clathrin-coated pits. Contributes to the internalization of cell surface receptors, such as integrin ITGB1 and transferrin receptor. Promotes endocytosis of EGFR in cancer cells, and thereby contributes to the down-regulation of EGFR signaling. Recruited to clathrin-coated pits during a mid-to-late stage of assembly, where it is required for normal progress from U-shaped intermediate stage pits to terminal, omega-shaped pits. Binds to membranes enriched in phosphatidylinositol 3,4-bisphosphate or phosphatidylinositol 3,4,5-trisphosphate. When bound to membranes, promotes actin polymerization via its interaction with WAS and/or WASL which leads to the activation of the Arp2/3 complex. Does not promote actin polymerisation in the absence of membranes.</text>
</comment>
<keyword evidence="15 26" id="KW-0175">Coiled coil</keyword>
<evidence type="ECO:0000256" key="26">
    <source>
        <dbReference type="PROSITE-ProRule" id="PRU01077"/>
    </source>
</evidence>
<evidence type="ECO:0000256" key="28">
    <source>
        <dbReference type="SAM" id="MobiDB-lite"/>
    </source>
</evidence>
<feature type="domain" description="SH3" evidence="29">
    <location>
        <begin position="488"/>
        <end position="549"/>
    </location>
</feature>
<evidence type="ECO:0000256" key="20">
    <source>
        <dbReference type="ARBA" id="ARBA00056238"/>
    </source>
</evidence>
<dbReference type="PROSITE" id="PS51741">
    <property type="entry name" value="F_BAR"/>
    <property type="match status" value="1"/>
</dbReference>
<dbReference type="SUPFAM" id="SSF103657">
    <property type="entry name" value="BAR/IMD domain-like"/>
    <property type="match status" value="1"/>
</dbReference>
<keyword evidence="9" id="KW-0963">Cytoplasm</keyword>
<evidence type="ECO:0000256" key="13">
    <source>
        <dbReference type="ARBA" id="ARBA00022927"/>
    </source>
</evidence>
<dbReference type="SMART" id="SM00326">
    <property type="entry name" value="SH3"/>
    <property type="match status" value="2"/>
</dbReference>
<dbReference type="Pfam" id="PF14604">
    <property type="entry name" value="SH3_9"/>
    <property type="match status" value="1"/>
</dbReference>
<evidence type="ECO:0000256" key="23">
    <source>
        <dbReference type="ARBA" id="ARBA00079454"/>
    </source>
</evidence>
<evidence type="ECO:0000256" key="6">
    <source>
        <dbReference type="ARBA" id="ARBA00022443"/>
    </source>
</evidence>
<dbReference type="CDD" id="cd11894">
    <property type="entry name" value="SH3_FCHSD2_2"/>
    <property type="match status" value="1"/>
</dbReference>
<name>A0A671Y1L0_SPAAU</name>
<dbReference type="InterPro" id="IPR036028">
    <property type="entry name" value="SH3-like_dom_sf"/>
</dbReference>
<comment type="subcellular location">
    <subcellularLocation>
        <location evidence="1">Cell junction</location>
    </subcellularLocation>
    <subcellularLocation>
        <location evidence="2">Cell membrane</location>
        <topology evidence="2">Peripheral membrane protein</topology>
        <orientation evidence="2">Cytoplasmic side</orientation>
    </subcellularLocation>
    <subcellularLocation>
        <location evidence="5">Cell projection</location>
        <location evidence="5">Stereocilium</location>
    </subcellularLocation>
    <subcellularLocation>
        <location evidence="3">Cytoplasm</location>
    </subcellularLocation>
    <subcellularLocation>
        <location evidence="4">Membrane</location>
        <location evidence="4">Clathrin-coated pit</location>
    </subcellularLocation>
</comment>
<keyword evidence="18" id="KW-0168">Coated pit</keyword>
<dbReference type="GO" id="GO:0051495">
    <property type="term" value="P:positive regulation of cytoskeleton organization"/>
    <property type="evidence" value="ECO:0007669"/>
    <property type="project" value="UniProtKB-ARBA"/>
</dbReference>
<dbReference type="Ensembl" id="ENSSAUT00010059158.1">
    <property type="protein sequence ID" value="ENSSAUP00010056312.1"/>
    <property type="gene ID" value="ENSSAUG00010022557.1"/>
</dbReference>
<keyword evidence="8" id="KW-1003">Cell membrane</keyword>
<keyword evidence="11" id="KW-0254">Endocytosis</keyword>
<dbReference type="Proteomes" id="UP000472265">
    <property type="component" value="Chromosome 2"/>
</dbReference>
<keyword evidence="13" id="KW-0653">Protein transport</keyword>
<reference evidence="31" key="2">
    <citation type="submission" date="2025-08" db="UniProtKB">
        <authorList>
            <consortium name="Ensembl"/>
        </authorList>
    </citation>
    <scope>IDENTIFICATION</scope>
</reference>
<dbReference type="GO" id="GO:0005905">
    <property type="term" value="C:clathrin-coated pit"/>
    <property type="evidence" value="ECO:0007669"/>
    <property type="project" value="UniProtKB-SubCell"/>
</dbReference>
<organism evidence="31 32">
    <name type="scientific">Sparus aurata</name>
    <name type="common">Gilthead sea bream</name>
    <dbReference type="NCBI Taxonomy" id="8175"/>
    <lineage>
        <taxon>Eukaryota</taxon>
        <taxon>Metazoa</taxon>
        <taxon>Chordata</taxon>
        <taxon>Craniata</taxon>
        <taxon>Vertebrata</taxon>
        <taxon>Euteleostomi</taxon>
        <taxon>Actinopterygii</taxon>
        <taxon>Neopterygii</taxon>
        <taxon>Teleostei</taxon>
        <taxon>Neoteleostei</taxon>
        <taxon>Acanthomorphata</taxon>
        <taxon>Eupercaria</taxon>
        <taxon>Spariformes</taxon>
        <taxon>Sparidae</taxon>
        <taxon>Sparus</taxon>
    </lineage>
</organism>
<keyword evidence="6 25" id="KW-0728">SH3 domain</keyword>
<keyword evidence="14" id="KW-0965">Cell junction</keyword>
<dbReference type="GeneTree" id="ENSGT00510000046732"/>
<evidence type="ECO:0000256" key="18">
    <source>
        <dbReference type="ARBA" id="ARBA00023176"/>
    </source>
</evidence>
<dbReference type="GO" id="GO:0030833">
    <property type="term" value="P:regulation of actin filament polymerization"/>
    <property type="evidence" value="ECO:0007669"/>
    <property type="project" value="TreeGrafter"/>
</dbReference>
<dbReference type="InterPro" id="IPR027267">
    <property type="entry name" value="AH/BAR_dom_sf"/>
</dbReference>
<evidence type="ECO:0000256" key="16">
    <source>
        <dbReference type="ARBA" id="ARBA00023121"/>
    </source>
</evidence>
<dbReference type="GO" id="GO:0055037">
    <property type="term" value="C:recycling endosome"/>
    <property type="evidence" value="ECO:0007669"/>
    <property type="project" value="TreeGrafter"/>
</dbReference>
<dbReference type="GO" id="GO:0007274">
    <property type="term" value="P:neuromuscular synaptic transmission"/>
    <property type="evidence" value="ECO:0007669"/>
    <property type="project" value="TreeGrafter"/>
</dbReference>
<keyword evidence="12" id="KW-0677">Repeat</keyword>
<feature type="compositionally biased region" description="Low complexity" evidence="28">
    <location>
        <begin position="677"/>
        <end position="691"/>
    </location>
</feature>
<dbReference type="GO" id="GO:0006897">
    <property type="term" value="P:endocytosis"/>
    <property type="evidence" value="ECO:0007669"/>
    <property type="project" value="UniProtKB-KW"/>
</dbReference>
<dbReference type="FunFam" id="2.30.30.40:FF:000033">
    <property type="entry name" value="FCH and double SH3 domains protein 2"/>
    <property type="match status" value="1"/>
</dbReference>
<evidence type="ECO:0000256" key="4">
    <source>
        <dbReference type="ARBA" id="ARBA00004600"/>
    </source>
</evidence>
<evidence type="ECO:0000259" key="29">
    <source>
        <dbReference type="PROSITE" id="PS50002"/>
    </source>
</evidence>
<evidence type="ECO:0000256" key="22">
    <source>
        <dbReference type="ARBA" id="ARBA00070544"/>
    </source>
</evidence>
<dbReference type="InterPro" id="IPR001452">
    <property type="entry name" value="SH3_domain"/>
</dbReference>
<evidence type="ECO:0000256" key="1">
    <source>
        <dbReference type="ARBA" id="ARBA00004282"/>
    </source>
</evidence>
<evidence type="ECO:0000256" key="10">
    <source>
        <dbReference type="ARBA" id="ARBA00022553"/>
    </source>
</evidence>
<keyword evidence="19" id="KW-0966">Cell projection</keyword>
<keyword evidence="16" id="KW-0446">Lipid-binding</keyword>
<dbReference type="Gene3D" id="1.20.1270.60">
    <property type="entry name" value="Arfaptin homology (AH) domain/BAR domain"/>
    <property type="match status" value="1"/>
</dbReference>
<gene>
    <name evidence="31" type="primary">FCHSD2</name>
</gene>
<reference evidence="31" key="1">
    <citation type="submission" date="2021-04" db="EMBL/GenBank/DDBJ databases">
        <authorList>
            <consortium name="Wellcome Sanger Institute Data Sharing"/>
        </authorList>
    </citation>
    <scope>NUCLEOTIDE SEQUENCE [LARGE SCALE GENOMIC DNA]</scope>
</reference>
<dbReference type="PANTHER" id="PTHR15735:SF11">
    <property type="entry name" value="F-BAR AND DOUBLE SH3 DOMAINS PROTEIN 2"/>
    <property type="match status" value="1"/>
</dbReference>
<dbReference type="CDD" id="cd11761">
    <property type="entry name" value="SH3_FCHSD_1"/>
    <property type="match status" value="1"/>
</dbReference>
<evidence type="ECO:0000256" key="7">
    <source>
        <dbReference type="ARBA" id="ARBA00022448"/>
    </source>
</evidence>
<evidence type="ECO:0000256" key="15">
    <source>
        <dbReference type="ARBA" id="ARBA00023054"/>
    </source>
</evidence>
<dbReference type="Gene3D" id="2.30.30.40">
    <property type="entry name" value="SH3 Domains"/>
    <property type="match status" value="2"/>
</dbReference>
<comment type="subunit">
    <text evidence="21">Homodimer. Interacts (via SH3 domain 2) with ITSN1 (via SH3 domain 4). Recruited to clathrin-coated pits during a mid-to-late stage of assembly via interaction with ITSN1. Interacts (via SH3 domain 1) with WASL. Interacts with WAS. Interacts with CASK and MAGI1. CASK inhibits interaction with MAGI1.</text>
</comment>
<feature type="compositionally biased region" description="Basic and acidic residues" evidence="28">
    <location>
        <begin position="746"/>
        <end position="756"/>
    </location>
</feature>
<feature type="domain" description="SH3" evidence="29">
    <location>
        <begin position="586"/>
        <end position="648"/>
    </location>
</feature>
<evidence type="ECO:0000256" key="14">
    <source>
        <dbReference type="ARBA" id="ARBA00022949"/>
    </source>
</evidence>
<dbReference type="PROSITE" id="PS50002">
    <property type="entry name" value="SH3"/>
    <property type="match status" value="2"/>
</dbReference>
<dbReference type="Pfam" id="PF00018">
    <property type="entry name" value="SH3_1"/>
    <property type="match status" value="1"/>
</dbReference>
<keyword evidence="17" id="KW-0472">Membrane</keyword>
<evidence type="ECO:0000256" key="27">
    <source>
        <dbReference type="SAM" id="Coils"/>
    </source>
</evidence>
<evidence type="ECO:0000313" key="32">
    <source>
        <dbReference type="Proteomes" id="UP000472265"/>
    </source>
</evidence>
<dbReference type="GO" id="GO:0070161">
    <property type="term" value="C:anchoring junction"/>
    <property type="evidence" value="ECO:0007669"/>
    <property type="project" value="UniProtKB-SubCell"/>
</dbReference>
<dbReference type="PRINTS" id="PR00452">
    <property type="entry name" value="SH3DOMAIN"/>
</dbReference>
<dbReference type="GO" id="GO:0031594">
    <property type="term" value="C:neuromuscular junction"/>
    <property type="evidence" value="ECO:0007669"/>
    <property type="project" value="TreeGrafter"/>
</dbReference>
<dbReference type="FunFam" id="2.30.30.40:FF:000060">
    <property type="entry name" value="FCH and double SH3 domains protein 2"/>
    <property type="match status" value="1"/>
</dbReference>
<dbReference type="GO" id="GO:0032420">
    <property type="term" value="C:stereocilium"/>
    <property type="evidence" value="ECO:0007669"/>
    <property type="project" value="UniProtKB-SubCell"/>
</dbReference>
<dbReference type="PANTHER" id="PTHR15735">
    <property type="entry name" value="FCH AND DOUBLE SH3 DOMAINS PROTEIN"/>
    <property type="match status" value="1"/>
</dbReference>
<evidence type="ECO:0000256" key="25">
    <source>
        <dbReference type="PROSITE-ProRule" id="PRU00192"/>
    </source>
</evidence>
<keyword evidence="32" id="KW-1185">Reference proteome</keyword>
<feature type="region of interest" description="Disordered" evidence="28">
    <location>
        <begin position="647"/>
        <end position="762"/>
    </location>
</feature>
<keyword evidence="7" id="KW-0813">Transport</keyword>
<dbReference type="InterPro" id="IPR035460">
    <property type="entry name" value="FCHSD_SH3_1"/>
</dbReference>
<evidence type="ECO:0000256" key="3">
    <source>
        <dbReference type="ARBA" id="ARBA00004496"/>
    </source>
</evidence>
<evidence type="ECO:0000259" key="30">
    <source>
        <dbReference type="PROSITE" id="PS51741"/>
    </source>
</evidence>
<dbReference type="GO" id="GO:0015031">
    <property type="term" value="P:protein transport"/>
    <property type="evidence" value="ECO:0007669"/>
    <property type="project" value="UniProtKB-KW"/>
</dbReference>
<dbReference type="FunFam" id="1.20.1270.60:FF:000026">
    <property type="entry name" value="FCH and double SH3 domains protein 2"/>
    <property type="match status" value="1"/>
</dbReference>
<dbReference type="GO" id="GO:0008289">
    <property type="term" value="F:lipid binding"/>
    <property type="evidence" value="ECO:0007669"/>
    <property type="project" value="UniProtKB-KW"/>
</dbReference>
<evidence type="ECO:0000256" key="5">
    <source>
        <dbReference type="ARBA" id="ARBA00004645"/>
    </source>
</evidence>
<sequence length="762" mass="86209">MPNPLLEASFCFLQVKVTQELKNTHTEQMTRLHFKHQTECDLLEDMRYIISALSLHLCFFQALQKLASSYLKRDWPGINPDDQRTDYRNVYAVWRSYLEGTVQVSQSRLNVCDNYKSQVSDPAKTVRLYKEQQLKKTIDQLSGIQAELQESVKELAKAKKKYYDCEQVAHAVREKADIEAKSKLGLFQSRISLQKASVKLKAKRSDCNSKATQARNDYLLTLAAANAHHDRYYHTDLLHCIQALDGRIYEHVKDYLVALSRTELEASQATHNTFQFLLDKSTRIIQEFNQQLFMQENPVFHKAHDFQFQPSECDTQLVDIEPSPVSAMRMTLAQSRQLESETGTTEEHSLNKEARKWATRVAREHKNIIHYKRCLEECESHGLPPTEQGRLDLEMKIEDTKENMRKAETIKLKAEARLDLLRQVGVAVDTWLKSAMNQVCDLIVLTLSGCVCVLKGTVDLEREEGEECEENMEVFDDSSSSPSGTLRNYPLTCKVLYSYKASQPDELTIDEQEMLEVIEDGDMEDWVKARNKTGHVGYVPEKYLQFPTSNSLLSMLQSLATLDARSHTSSNSTEPELHSNCINGDTNMMYVRALYDYEGQADEELSFSEGAVIRLLNRDTQTDDGFWEGELNGRVGVFPSVLVEDFTENGETSGGGTGDVQISPSLKLPSSLPPLPLYDQPPISPFTSPETSTPPPLPRSPSAALNGEHKPPPPNSSHKGPLSTHSKPNTGIVRAAPPPPKQHPRRQQEKSDKTEEVEITLV</sequence>
<dbReference type="SUPFAM" id="SSF50044">
    <property type="entry name" value="SH3-domain"/>
    <property type="match status" value="2"/>
</dbReference>
<feature type="domain" description="F-BAR" evidence="30">
    <location>
        <begin position="15"/>
        <end position="289"/>
    </location>
</feature>
<evidence type="ECO:0000256" key="19">
    <source>
        <dbReference type="ARBA" id="ARBA00023273"/>
    </source>
</evidence>
<evidence type="ECO:0000256" key="12">
    <source>
        <dbReference type="ARBA" id="ARBA00022737"/>
    </source>
</evidence>
<evidence type="ECO:0000313" key="31">
    <source>
        <dbReference type="Ensembl" id="ENSSAUP00010056312.1"/>
    </source>
</evidence>
<dbReference type="GO" id="GO:0005886">
    <property type="term" value="C:plasma membrane"/>
    <property type="evidence" value="ECO:0007669"/>
    <property type="project" value="UniProtKB-SubCell"/>
</dbReference>
<evidence type="ECO:0000256" key="9">
    <source>
        <dbReference type="ARBA" id="ARBA00022490"/>
    </source>
</evidence>
<keyword evidence="10" id="KW-0597">Phosphoprotein</keyword>
<dbReference type="InterPro" id="IPR031160">
    <property type="entry name" value="F_BAR_dom"/>
</dbReference>
<evidence type="ECO:0000256" key="11">
    <source>
        <dbReference type="ARBA" id="ARBA00022583"/>
    </source>
</evidence>